<evidence type="ECO:0000256" key="4">
    <source>
        <dbReference type="ARBA" id="ARBA00022448"/>
    </source>
</evidence>
<keyword evidence="9" id="KW-0046">Antibiotic resistance</keyword>
<dbReference type="InterPro" id="IPR048279">
    <property type="entry name" value="MdtK-like"/>
</dbReference>
<dbReference type="KEGG" id="taz:TREAZ_1854"/>
<evidence type="ECO:0000256" key="9">
    <source>
        <dbReference type="ARBA" id="ARBA00023251"/>
    </source>
</evidence>
<keyword evidence="7 10" id="KW-1133">Transmembrane helix</keyword>
<reference evidence="12" key="1">
    <citation type="submission" date="2009-12" db="EMBL/GenBank/DDBJ databases">
        <title>Complete sequence of Treponema azotonutricium strain ZAS-9.</title>
        <authorList>
            <person name="Tetu S.G."/>
            <person name="Matson E."/>
            <person name="Ren Q."/>
            <person name="Seshadri R."/>
            <person name="Elbourne L."/>
            <person name="Hassan K.A."/>
            <person name="Durkin A."/>
            <person name="Radune D."/>
            <person name="Mohamoud Y."/>
            <person name="Shay R."/>
            <person name="Jin S."/>
            <person name="Zhang X."/>
            <person name="Lucey K."/>
            <person name="Ballor N.R."/>
            <person name="Ottesen E."/>
            <person name="Rosenthal R."/>
            <person name="Allen A."/>
            <person name="Leadbetter J.R."/>
            <person name="Paulsen I.T."/>
        </authorList>
    </citation>
    <scope>NUCLEOTIDE SEQUENCE [LARGE SCALE GENOMIC DNA]</scope>
    <source>
        <strain evidence="12">ATCC BAA-888 / DSM 13862 / ZAS-9</strain>
    </source>
</reference>
<evidence type="ECO:0000313" key="11">
    <source>
        <dbReference type="EMBL" id="AEF80359.1"/>
    </source>
</evidence>
<sequence length="448" mass="48343">MNTDEQNQKFLKMTTAPVGRLITSLAIPSILIMLITSIYNMTDTFFVSFLGTSATAAVGVAFPLMAVIQAVGFFFGHGTGNYIARELGAQHYKNASKMAATGFYSAFIAGAVLACFGSLGLDPLVRLLGATDTILPFGRDYLRFILIGAPFMMCSLMQNNLLRYQGSSFNGMIGMVGGAVINMGLDPLFIFVFHWGIAGASLATCLSQVVSFGLLFIGSTKKDNVRIQLKYFSPSIANYKEMVRGGLPSLVRQGIASVSGIFMNNFAGSFGDEAIAALTIVQRVFNMAGSLVGGIGQGFQPVCGFNYGAKLYKRVKEGFRFSFLAMTIPLIPLGLLGFVFAPQIIALFRPDDLLLIKIGTQAFRFQCSTILFLGWITINNMMMQTMGKAFKASLLAFARQGLFMLPLLFILTPIFGLTGILASQPAADIATFALSIPLSASVFKEMKE</sequence>
<dbReference type="STRING" id="545695.TREAZ_1854"/>
<evidence type="ECO:0000256" key="6">
    <source>
        <dbReference type="ARBA" id="ARBA00022692"/>
    </source>
</evidence>
<dbReference type="eggNOG" id="COG0534">
    <property type="taxonomic scope" value="Bacteria"/>
</dbReference>
<evidence type="ECO:0000256" key="8">
    <source>
        <dbReference type="ARBA" id="ARBA00023136"/>
    </source>
</evidence>
<dbReference type="EMBL" id="CP001841">
    <property type="protein sequence ID" value="AEF80359.1"/>
    <property type="molecule type" value="Genomic_DNA"/>
</dbReference>
<accession>F5YBF4</accession>
<evidence type="ECO:0000256" key="3">
    <source>
        <dbReference type="ARBA" id="ARBA00022106"/>
    </source>
</evidence>
<evidence type="ECO:0000256" key="5">
    <source>
        <dbReference type="ARBA" id="ARBA00022475"/>
    </source>
</evidence>
<dbReference type="AlphaFoldDB" id="F5YBF4"/>
<keyword evidence="6 10" id="KW-0812">Transmembrane</keyword>
<evidence type="ECO:0000313" key="12">
    <source>
        <dbReference type="Proteomes" id="UP000009222"/>
    </source>
</evidence>
<feature type="transmembrane region" description="Helical" evidence="10">
    <location>
        <begin position="402"/>
        <end position="420"/>
    </location>
</feature>
<dbReference type="Pfam" id="PF01554">
    <property type="entry name" value="MatE"/>
    <property type="match status" value="2"/>
</dbReference>
<keyword evidence="12" id="KW-1185">Reference proteome</keyword>
<dbReference type="Proteomes" id="UP000009222">
    <property type="component" value="Chromosome"/>
</dbReference>
<proteinExistence type="inferred from homology"/>
<dbReference type="OrthoDB" id="9811110at2"/>
<dbReference type="GO" id="GO:0005886">
    <property type="term" value="C:plasma membrane"/>
    <property type="evidence" value="ECO:0007669"/>
    <property type="project" value="UniProtKB-SubCell"/>
</dbReference>
<dbReference type="PIRSF" id="PIRSF006603">
    <property type="entry name" value="DinF"/>
    <property type="match status" value="1"/>
</dbReference>
<dbReference type="PANTHER" id="PTHR43823">
    <property type="entry name" value="SPORULATION PROTEIN YKVU"/>
    <property type="match status" value="1"/>
</dbReference>
<reference evidence="11 12" key="2">
    <citation type="journal article" date="2011" name="ISME J.">
        <title>RNA-seq reveals cooperative metabolic interactions between two termite-gut spirochete species in co-culture.</title>
        <authorList>
            <person name="Rosenthal A.Z."/>
            <person name="Matson E.G."/>
            <person name="Eldar A."/>
            <person name="Leadbetter J.R."/>
        </authorList>
    </citation>
    <scope>NUCLEOTIDE SEQUENCE [LARGE SCALE GENOMIC DNA]</scope>
    <source>
        <strain evidence="12">ATCC BAA-888 / DSM 13862 / ZAS-9</strain>
    </source>
</reference>
<feature type="transmembrane region" description="Helical" evidence="10">
    <location>
        <begin position="45"/>
        <end position="77"/>
    </location>
</feature>
<dbReference type="GO" id="GO:0046677">
    <property type="term" value="P:response to antibiotic"/>
    <property type="evidence" value="ECO:0007669"/>
    <property type="project" value="UniProtKB-KW"/>
</dbReference>
<organism evidence="11 12">
    <name type="scientific">Leadbettera azotonutricia (strain ATCC BAA-888 / DSM 13862 / ZAS-9)</name>
    <name type="common">Treponema azotonutricium</name>
    <dbReference type="NCBI Taxonomy" id="545695"/>
    <lineage>
        <taxon>Bacteria</taxon>
        <taxon>Pseudomonadati</taxon>
        <taxon>Spirochaetota</taxon>
        <taxon>Spirochaetia</taxon>
        <taxon>Spirochaetales</taxon>
        <taxon>Breznakiellaceae</taxon>
        <taxon>Leadbettera</taxon>
    </lineage>
</organism>
<feature type="transmembrane region" description="Helical" evidence="10">
    <location>
        <begin position="141"/>
        <end position="157"/>
    </location>
</feature>
<feature type="transmembrane region" description="Helical" evidence="10">
    <location>
        <begin position="169"/>
        <end position="191"/>
    </location>
</feature>
<dbReference type="GO" id="GO:0015297">
    <property type="term" value="F:antiporter activity"/>
    <property type="evidence" value="ECO:0007669"/>
    <property type="project" value="InterPro"/>
</dbReference>
<gene>
    <name evidence="11" type="ordered locus">TREAZ_1854</name>
</gene>
<dbReference type="PANTHER" id="PTHR43823:SF3">
    <property type="entry name" value="MULTIDRUG EXPORT PROTEIN MEPA"/>
    <property type="match status" value="1"/>
</dbReference>
<dbReference type="InParanoid" id="F5YBF4"/>
<keyword evidence="4" id="KW-0813">Transport</keyword>
<evidence type="ECO:0000256" key="7">
    <source>
        <dbReference type="ARBA" id="ARBA00022989"/>
    </source>
</evidence>
<dbReference type="GO" id="GO:0042910">
    <property type="term" value="F:xenobiotic transmembrane transporter activity"/>
    <property type="evidence" value="ECO:0007669"/>
    <property type="project" value="InterPro"/>
</dbReference>
<dbReference type="InterPro" id="IPR002528">
    <property type="entry name" value="MATE_fam"/>
</dbReference>
<dbReference type="NCBIfam" id="TIGR00797">
    <property type="entry name" value="matE"/>
    <property type="match status" value="1"/>
</dbReference>
<feature type="transmembrane region" description="Helical" evidence="10">
    <location>
        <begin position="98"/>
        <end position="121"/>
    </location>
</feature>
<dbReference type="InterPro" id="IPR045070">
    <property type="entry name" value="MATE_MepA-like"/>
</dbReference>
<evidence type="ECO:0000256" key="1">
    <source>
        <dbReference type="ARBA" id="ARBA00004651"/>
    </source>
</evidence>
<feature type="transmembrane region" description="Helical" evidence="10">
    <location>
        <begin position="197"/>
        <end position="217"/>
    </location>
</feature>
<comment type="similarity">
    <text evidence="2">Belongs to the multi antimicrobial extrusion (MATE) (TC 2.A.66.1) family. MepA subfamily.</text>
</comment>
<evidence type="ECO:0000256" key="10">
    <source>
        <dbReference type="SAM" id="Phobius"/>
    </source>
</evidence>
<name>F5YBF4_LEAAZ</name>
<feature type="transmembrane region" description="Helical" evidence="10">
    <location>
        <begin position="361"/>
        <end position="381"/>
    </location>
</feature>
<feature type="transmembrane region" description="Helical" evidence="10">
    <location>
        <begin position="21"/>
        <end position="39"/>
    </location>
</feature>
<keyword evidence="5" id="KW-1003">Cell membrane</keyword>
<dbReference type="CDD" id="cd13143">
    <property type="entry name" value="MATE_MepA_like"/>
    <property type="match status" value="1"/>
</dbReference>
<keyword evidence="8 10" id="KW-0472">Membrane</keyword>
<protein>
    <recommendedName>
        <fullName evidence="3">Multidrug export protein MepA</fullName>
    </recommendedName>
</protein>
<evidence type="ECO:0000256" key="2">
    <source>
        <dbReference type="ARBA" id="ARBA00008417"/>
    </source>
</evidence>
<comment type="subcellular location">
    <subcellularLocation>
        <location evidence="1">Cell membrane</location>
        <topology evidence="1">Multi-pass membrane protein</topology>
    </subcellularLocation>
</comment>
<dbReference type="RefSeq" id="WP_015710179.1">
    <property type="nucleotide sequence ID" value="NC_015577.1"/>
</dbReference>
<dbReference type="HOGENOM" id="CLU_012893_0_1_12"/>
<feature type="transmembrane region" description="Helical" evidence="10">
    <location>
        <begin position="321"/>
        <end position="341"/>
    </location>
</feature>
<dbReference type="InterPro" id="IPR051327">
    <property type="entry name" value="MATE_MepA_subfamily"/>
</dbReference>